<dbReference type="EC" id="3.2.1.23" evidence="7"/>
<dbReference type="Pfam" id="PF00703">
    <property type="entry name" value="Glyco_hydro_2"/>
    <property type="match status" value="1"/>
</dbReference>
<feature type="domain" description="Glycoside hydrolase family 2 immunoglobulin-like beta-sandwich" evidence="4">
    <location>
        <begin position="556"/>
        <end position="644"/>
    </location>
</feature>
<dbReference type="AlphaFoldDB" id="A0A5J4RK08"/>
<dbReference type="InterPro" id="IPR012341">
    <property type="entry name" value="6hp_glycosidase-like_sf"/>
</dbReference>
<comment type="similarity">
    <text evidence="1">Belongs to the glycosyl hydrolase 2 family.</text>
</comment>
<dbReference type="SUPFAM" id="SSF49303">
    <property type="entry name" value="beta-Galactosidase/glucuronidase domain"/>
    <property type="match status" value="1"/>
</dbReference>
<evidence type="ECO:0000256" key="2">
    <source>
        <dbReference type="ARBA" id="ARBA00022801"/>
    </source>
</evidence>
<reference evidence="7" key="1">
    <citation type="submission" date="2019-03" db="EMBL/GenBank/DDBJ databases">
        <title>Single cell metagenomics reveals metabolic interactions within the superorganism composed of flagellate Streblomastix strix and complex community of Bacteroidetes bacteria on its surface.</title>
        <authorList>
            <person name="Treitli S.C."/>
            <person name="Kolisko M."/>
            <person name="Husnik F."/>
            <person name="Keeling P."/>
            <person name="Hampl V."/>
        </authorList>
    </citation>
    <scope>NUCLEOTIDE SEQUENCE</scope>
    <source>
        <strain evidence="7">STM</strain>
    </source>
</reference>
<evidence type="ECO:0000256" key="3">
    <source>
        <dbReference type="ARBA" id="ARBA00023295"/>
    </source>
</evidence>
<dbReference type="InterPro" id="IPR052043">
    <property type="entry name" value="PolySaccharide_Degr_Enz"/>
</dbReference>
<dbReference type="InterPro" id="IPR006103">
    <property type="entry name" value="Glyco_hydro_2_cat"/>
</dbReference>
<gene>
    <name evidence="7" type="ORF">EZS27_018375</name>
</gene>
<feature type="domain" description="Glycosyl hydrolases family 2 sugar binding" evidence="6">
    <location>
        <begin position="413"/>
        <end position="543"/>
    </location>
</feature>
<organism evidence="7">
    <name type="scientific">termite gut metagenome</name>
    <dbReference type="NCBI Taxonomy" id="433724"/>
    <lineage>
        <taxon>unclassified sequences</taxon>
        <taxon>metagenomes</taxon>
        <taxon>organismal metagenomes</taxon>
    </lineage>
</organism>
<dbReference type="InterPro" id="IPR006104">
    <property type="entry name" value="Glyco_hydro_2_N"/>
</dbReference>
<name>A0A5J4RK08_9ZZZZ</name>
<accession>A0A5J4RK08</accession>
<dbReference type="InterPro" id="IPR036156">
    <property type="entry name" value="Beta-gal/glucu_dom_sf"/>
</dbReference>
<dbReference type="InterPro" id="IPR006102">
    <property type="entry name" value="Ig-like_GH2"/>
</dbReference>
<dbReference type="Gene3D" id="1.50.10.10">
    <property type="match status" value="1"/>
</dbReference>
<evidence type="ECO:0000259" key="4">
    <source>
        <dbReference type="Pfam" id="PF00703"/>
    </source>
</evidence>
<dbReference type="EMBL" id="SNRY01001144">
    <property type="protein sequence ID" value="KAA6333191.1"/>
    <property type="molecule type" value="Genomic_DNA"/>
</dbReference>
<dbReference type="InterPro" id="IPR013783">
    <property type="entry name" value="Ig-like_fold"/>
</dbReference>
<keyword evidence="2 7" id="KW-0378">Hydrolase</keyword>
<dbReference type="InterPro" id="IPR008928">
    <property type="entry name" value="6-hairpin_glycosidase_sf"/>
</dbReference>
<feature type="domain" description="Glycoside hydrolase family 2 catalytic" evidence="5">
    <location>
        <begin position="652"/>
        <end position="695"/>
    </location>
</feature>
<dbReference type="Pfam" id="PF02837">
    <property type="entry name" value="Glyco_hydro_2_N"/>
    <property type="match status" value="1"/>
</dbReference>
<dbReference type="InterPro" id="IPR010905">
    <property type="entry name" value="Glyco_hydro_88"/>
</dbReference>
<dbReference type="GO" id="GO:0005975">
    <property type="term" value="P:carbohydrate metabolic process"/>
    <property type="evidence" value="ECO:0007669"/>
    <property type="project" value="InterPro"/>
</dbReference>
<dbReference type="InterPro" id="IPR017853">
    <property type="entry name" value="GH"/>
</dbReference>
<dbReference type="Pfam" id="PF02836">
    <property type="entry name" value="Glyco_hydro_2_C"/>
    <property type="match status" value="1"/>
</dbReference>
<sequence>MKKNLIVGIMFCMMASSAMSQKTADTQKCFDKEFIKSTMEQVVGWQLANPKHEPRDWTNGAFYAGVFAAWETTQSKTIYQAMTDMGDGVEWTPYKRWYHADDIAICQTYIDLYRIEKRPEMIRPLIDTLAKFMVQPYPVRGIEVVKWWWCDALFMAPPVLVKLGKTTGNQEYLLKNDEYFKECYDLLYNKDEHLFARDLNYVIKNNGNDRYEANGKKIFWSRGNGWVMGGLVRILKELPANYPERPFYEKLYKEMAAKIKSLQQADGLWRASLLDPDSYPGGEVSGSGFFCYALAWGINNGLLEKAYLPAVEKAWIALNTCVNHEGRIGWVQPIGADPRKDFNADSWEVYGTGAFLLAGSEVIKIEPAHTQVAQPTPTNQQTKFLYLSGTGTDDAVMWDFYCTAGRNSGKWTQIPVPSNWEFHGFGKFTYGHDRERLNESGMYRYRFEVPNDWKTKDVHIVFDGSMTDTEVKINGKSAGAMHQGAYYRFRYDISKLLKYGRENVLEVTVHKSSSNASVEAAERYADFWVFGGIFRPVWLEALPQQHIKRVAIDALMDGRFNMDVFLGNKVSKSEVVAQLKTIDGAPYGNPIRQNIDKTDSIRLTGLFSNPALWSSEFPNRYKVEVSLIKEGKIQHHITETVGFRTVELRPGDGFYVNNVKVKFKGVNRHVHWPTSGRAVNRNISLNDALLIKEMNM</sequence>
<comment type="caution">
    <text evidence="7">The sequence shown here is derived from an EMBL/GenBank/DDBJ whole genome shotgun (WGS) entry which is preliminary data.</text>
</comment>
<keyword evidence="3 7" id="KW-0326">Glycosidase</keyword>
<dbReference type="GO" id="GO:0004565">
    <property type="term" value="F:beta-galactosidase activity"/>
    <property type="evidence" value="ECO:0007669"/>
    <property type="project" value="UniProtKB-EC"/>
</dbReference>
<dbReference type="SUPFAM" id="SSF49785">
    <property type="entry name" value="Galactose-binding domain-like"/>
    <property type="match status" value="1"/>
</dbReference>
<dbReference type="SUPFAM" id="SSF51445">
    <property type="entry name" value="(Trans)glycosidases"/>
    <property type="match status" value="1"/>
</dbReference>
<evidence type="ECO:0000259" key="6">
    <source>
        <dbReference type="Pfam" id="PF02837"/>
    </source>
</evidence>
<proteinExistence type="inferred from homology"/>
<evidence type="ECO:0000259" key="5">
    <source>
        <dbReference type="Pfam" id="PF02836"/>
    </source>
</evidence>
<evidence type="ECO:0000256" key="1">
    <source>
        <dbReference type="ARBA" id="ARBA00007401"/>
    </source>
</evidence>
<protein>
    <submittedName>
        <fullName evidence="7">Beta-galactosidase</fullName>
        <ecNumber evidence="7">3.2.1.23</ecNumber>
    </submittedName>
</protein>
<dbReference type="InterPro" id="IPR008979">
    <property type="entry name" value="Galactose-bd-like_sf"/>
</dbReference>
<feature type="non-terminal residue" evidence="7">
    <location>
        <position position="696"/>
    </location>
</feature>
<dbReference type="Gene3D" id="3.20.20.80">
    <property type="entry name" value="Glycosidases"/>
    <property type="match status" value="1"/>
</dbReference>
<dbReference type="SUPFAM" id="SSF48208">
    <property type="entry name" value="Six-hairpin glycosidases"/>
    <property type="match status" value="1"/>
</dbReference>
<dbReference type="Gene3D" id="2.60.120.260">
    <property type="entry name" value="Galactose-binding domain-like"/>
    <property type="match status" value="1"/>
</dbReference>
<evidence type="ECO:0000313" key="7">
    <source>
        <dbReference type="EMBL" id="KAA6333191.1"/>
    </source>
</evidence>
<dbReference type="Gene3D" id="2.60.40.10">
    <property type="entry name" value="Immunoglobulins"/>
    <property type="match status" value="1"/>
</dbReference>
<dbReference type="PANTHER" id="PTHR33886">
    <property type="entry name" value="UNSATURATED RHAMNOGALACTURONAN HYDROLASE (EUROFUNG)"/>
    <property type="match status" value="1"/>
</dbReference>
<dbReference type="PANTHER" id="PTHR33886:SF8">
    <property type="entry name" value="UNSATURATED RHAMNOGALACTURONAN HYDROLASE (EUROFUNG)"/>
    <property type="match status" value="1"/>
</dbReference>
<dbReference type="Pfam" id="PF07470">
    <property type="entry name" value="Glyco_hydro_88"/>
    <property type="match status" value="1"/>
</dbReference>